<proteinExistence type="predicted"/>
<protein>
    <submittedName>
        <fullName evidence="1">Uncharacterized protein</fullName>
    </submittedName>
</protein>
<gene>
    <name evidence="1" type="ORF">BDM02DRAFT_3122847</name>
</gene>
<sequence>MPDSKIPDLPWLGDFSFCASGFTSIKNKTSFANPIFFYLTVAPQCTTQTNACI</sequence>
<evidence type="ECO:0000313" key="1">
    <source>
        <dbReference type="EMBL" id="KAF9643838.1"/>
    </source>
</evidence>
<evidence type="ECO:0000313" key="2">
    <source>
        <dbReference type="Proteomes" id="UP000886501"/>
    </source>
</evidence>
<reference evidence="1" key="2">
    <citation type="journal article" date="2020" name="Nat. Commun.">
        <title>Large-scale genome sequencing of mycorrhizal fungi provides insights into the early evolution of symbiotic traits.</title>
        <authorList>
            <person name="Miyauchi S."/>
            <person name="Kiss E."/>
            <person name="Kuo A."/>
            <person name="Drula E."/>
            <person name="Kohler A."/>
            <person name="Sanchez-Garcia M."/>
            <person name="Morin E."/>
            <person name="Andreopoulos B."/>
            <person name="Barry K.W."/>
            <person name="Bonito G."/>
            <person name="Buee M."/>
            <person name="Carver A."/>
            <person name="Chen C."/>
            <person name="Cichocki N."/>
            <person name="Clum A."/>
            <person name="Culley D."/>
            <person name="Crous P.W."/>
            <person name="Fauchery L."/>
            <person name="Girlanda M."/>
            <person name="Hayes R.D."/>
            <person name="Keri Z."/>
            <person name="LaButti K."/>
            <person name="Lipzen A."/>
            <person name="Lombard V."/>
            <person name="Magnuson J."/>
            <person name="Maillard F."/>
            <person name="Murat C."/>
            <person name="Nolan M."/>
            <person name="Ohm R.A."/>
            <person name="Pangilinan J."/>
            <person name="Pereira M.F."/>
            <person name="Perotto S."/>
            <person name="Peter M."/>
            <person name="Pfister S."/>
            <person name="Riley R."/>
            <person name="Sitrit Y."/>
            <person name="Stielow J.B."/>
            <person name="Szollosi G."/>
            <person name="Zifcakova L."/>
            <person name="Stursova M."/>
            <person name="Spatafora J.W."/>
            <person name="Tedersoo L."/>
            <person name="Vaario L.M."/>
            <person name="Yamada A."/>
            <person name="Yan M."/>
            <person name="Wang P."/>
            <person name="Xu J."/>
            <person name="Bruns T."/>
            <person name="Baldrian P."/>
            <person name="Vilgalys R."/>
            <person name="Dunand C."/>
            <person name="Henrissat B."/>
            <person name="Grigoriev I.V."/>
            <person name="Hibbett D."/>
            <person name="Nagy L.G."/>
            <person name="Martin F.M."/>
        </authorList>
    </citation>
    <scope>NUCLEOTIDE SEQUENCE</scope>
    <source>
        <strain evidence="1">P2</strain>
    </source>
</reference>
<reference evidence="1" key="1">
    <citation type="submission" date="2019-10" db="EMBL/GenBank/DDBJ databases">
        <authorList>
            <consortium name="DOE Joint Genome Institute"/>
            <person name="Kuo A."/>
            <person name="Miyauchi S."/>
            <person name="Kiss E."/>
            <person name="Drula E."/>
            <person name="Kohler A."/>
            <person name="Sanchez-Garcia M."/>
            <person name="Andreopoulos B."/>
            <person name="Barry K.W."/>
            <person name="Bonito G."/>
            <person name="Buee M."/>
            <person name="Carver A."/>
            <person name="Chen C."/>
            <person name="Cichocki N."/>
            <person name="Clum A."/>
            <person name="Culley D."/>
            <person name="Crous P.W."/>
            <person name="Fauchery L."/>
            <person name="Girlanda M."/>
            <person name="Hayes R."/>
            <person name="Keri Z."/>
            <person name="Labutti K."/>
            <person name="Lipzen A."/>
            <person name="Lombard V."/>
            <person name="Magnuson J."/>
            <person name="Maillard F."/>
            <person name="Morin E."/>
            <person name="Murat C."/>
            <person name="Nolan M."/>
            <person name="Ohm R."/>
            <person name="Pangilinan J."/>
            <person name="Pereira M."/>
            <person name="Perotto S."/>
            <person name="Peter M."/>
            <person name="Riley R."/>
            <person name="Sitrit Y."/>
            <person name="Stielow B."/>
            <person name="Szollosi G."/>
            <person name="Zifcakova L."/>
            <person name="Stursova M."/>
            <person name="Spatafora J.W."/>
            <person name="Tedersoo L."/>
            <person name="Vaario L.-M."/>
            <person name="Yamada A."/>
            <person name="Yan M."/>
            <person name="Wang P."/>
            <person name="Xu J."/>
            <person name="Bruns T."/>
            <person name="Baldrian P."/>
            <person name="Vilgalys R."/>
            <person name="Henrissat B."/>
            <person name="Grigoriev I.V."/>
            <person name="Hibbett D."/>
            <person name="Nagy L.G."/>
            <person name="Martin F.M."/>
        </authorList>
    </citation>
    <scope>NUCLEOTIDE SEQUENCE</scope>
    <source>
        <strain evidence="1">P2</strain>
    </source>
</reference>
<organism evidence="1 2">
    <name type="scientific">Thelephora ganbajun</name>
    <name type="common">Ganba fungus</name>
    <dbReference type="NCBI Taxonomy" id="370292"/>
    <lineage>
        <taxon>Eukaryota</taxon>
        <taxon>Fungi</taxon>
        <taxon>Dikarya</taxon>
        <taxon>Basidiomycota</taxon>
        <taxon>Agaricomycotina</taxon>
        <taxon>Agaricomycetes</taxon>
        <taxon>Thelephorales</taxon>
        <taxon>Thelephoraceae</taxon>
        <taxon>Thelephora</taxon>
    </lineage>
</organism>
<dbReference type="Proteomes" id="UP000886501">
    <property type="component" value="Unassembled WGS sequence"/>
</dbReference>
<name>A0ACB6Z3G6_THEGA</name>
<comment type="caution">
    <text evidence="1">The sequence shown here is derived from an EMBL/GenBank/DDBJ whole genome shotgun (WGS) entry which is preliminary data.</text>
</comment>
<dbReference type="EMBL" id="MU118181">
    <property type="protein sequence ID" value="KAF9643838.1"/>
    <property type="molecule type" value="Genomic_DNA"/>
</dbReference>
<keyword evidence="2" id="KW-1185">Reference proteome</keyword>
<accession>A0ACB6Z3G6</accession>